<dbReference type="GO" id="GO:0005524">
    <property type="term" value="F:ATP binding"/>
    <property type="evidence" value="ECO:0007669"/>
    <property type="project" value="UniProtKB-KW"/>
</dbReference>
<feature type="transmembrane region" description="Helical" evidence="8">
    <location>
        <begin position="701"/>
        <end position="718"/>
    </location>
</feature>
<evidence type="ECO:0000259" key="9">
    <source>
        <dbReference type="PROSITE" id="PS50893"/>
    </source>
</evidence>
<dbReference type="PROSITE" id="PS00211">
    <property type="entry name" value="ABC_TRANSPORTER_1"/>
    <property type="match status" value="1"/>
</dbReference>
<dbReference type="Gene3D" id="3.40.50.300">
    <property type="entry name" value="P-loop containing nucleotide triphosphate hydrolases"/>
    <property type="match status" value="1"/>
</dbReference>
<dbReference type="GO" id="GO:0140359">
    <property type="term" value="F:ABC-type transporter activity"/>
    <property type="evidence" value="ECO:0007669"/>
    <property type="project" value="InterPro"/>
</dbReference>
<dbReference type="SUPFAM" id="SSF90123">
    <property type="entry name" value="ABC transporter transmembrane region"/>
    <property type="match status" value="2"/>
</dbReference>
<comment type="caution">
    <text evidence="11">The sequence shown here is derived from an EMBL/GenBank/DDBJ whole genome shotgun (WGS) entry which is preliminary data.</text>
</comment>
<evidence type="ECO:0000256" key="8">
    <source>
        <dbReference type="SAM" id="Phobius"/>
    </source>
</evidence>
<sequence length="897" mass="103291">MPTTAFICRSLFDRIFFSWVYDDLVQPLRTIVDSKLQKNNAKQPSPSTDSSKFNPSLNPLFSLGDPSEEKKRKCKKQFEYIQQETADRYDHIDNTRDDEFINNNFKEMSLTKAAIILHKLFGWEFTNFIDILEFLLYVLNFIVKIASSASFHYLDFMRFKDRKHNVECMREEFLKAISKISFIQKQKTNFGKVSTILDSDISTVANAKYDLQDFHAHIAYVILNFVTMANIIGVKASCSGVAFLALSTPIYHHFMKKREAKQKEEIGLTENKSSFITQFLLSIKLIKVYTLEIFFNNKIKDIQDSIGKIRTIEIGYNFLINSIHYTQTALFSSITFFVFCYMDGNSLKLSSALCVIELVDSLKWPLYNLSSDIQALFSKRLSIVRIGQILNSPKYSFHTNYLDENSNTIIEMKNVHATWSFSQRVVDEKRLEMVLCASDLKNDVAQMKNGVLQVIGQRGINLSGGQKTRLALARALYHNSDLYLFDDIFSALDIHTTYRILNALFTGEEPMLKNKTVILSSHQLQFLQHMDSVIVMDKGQIVEQDHFDHLCKKLNNLLPNQSTPFSDLISSTATINDVYENGFVKNNPNEPNTTTSQNKENNGIMDAIANTAKKQPKPVNSKLMLVIEFLFSLGSLKSGSFIFAILCLGALEYTMVVSSDVFLSEWTSDENFHNHSLAFYTSIYNIHGILIMIAKCVNKILIGNFLYILAGICQETLLKKLAEAKLSLYEDMPSGHILQYFRYIDEIRNDISWKFYDLISTAWDGLIGIVMVLYAFPQSAFLLVILIPITNYYRNIHTSVSEYIRDLQQETHDPTMTIANEILDGLDTIRAFGHDKFDFLIEEIREKKKPKTSLEYCLELLWMWFFWRNTFFREFAKSLCLLGAFFVSTMQQQTILL</sequence>
<dbReference type="Gene3D" id="1.20.1560.10">
    <property type="entry name" value="ABC transporter type 1, transmembrane domain"/>
    <property type="match status" value="2"/>
</dbReference>
<evidence type="ECO:0000256" key="5">
    <source>
        <dbReference type="ARBA" id="ARBA00022989"/>
    </source>
</evidence>
<dbReference type="Pfam" id="PF00005">
    <property type="entry name" value="ABC_tran"/>
    <property type="match status" value="1"/>
</dbReference>
<dbReference type="Pfam" id="PF00664">
    <property type="entry name" value="ABC_membrane"/>
    <property type="match status" value="2"/>
</dbReference>
<proteinExistence type="predicted"/>
<keyword evidence="2 8" id="KW-0812">Transmembrane</keyword>
<keyword evidence="6 8" id="KW-0472">Membrane</keyword>
<feature type="transmembrane region" description="Helical" evidence="8">
    <location>
        <begin position="623"/>
        <end position="651"/>
    </location>
</feature>
<evidence type="ECO:0000256" key="2">
    <source>
        <dbReference type="ARBA" id="ARBA00022692"/>
    </source>
</evidence>
<accession>A0AA88GP69</accession>
<keyword evidence="12" id="KW-1185">Reference proteome</keyword>
<dbReference type="AlphaFoldDB" id="A0AA88GP69"/>
<feature type="transmembrane region" description="Helical" evidence="8">
    <location>
        <begin position="766"/>
        <end position="789"/>
    </location>
</feature>
<protein>
    <submittedName>
        <fullName evidence="11">Uncharacterized protein</fullName>
    </submittedName>
</protein>
<keyword evidence="5 8" id="KW-1133">Transmembrane helix</keyword>
<evidence type="ECO:0000313" key="12">
    <source>
        <dbReference type="Proteomes" id="UP000816034"/>
    </source>
</evidence>
<keyword evidence="3" id="KW-0547">Nucleotide-binding</keyword>
<dbReference type="InterPro" id="IPR017871">
    <property type="entry name" value="ABC_transporter-like_CS"/>
</dbReference>
<dbReference type="InterPro" id="IPR036640">
    <property type="entry name" value="ABC1_TM_sf"/>
</dbReference>
<evidence type="ECO:0000256" key="6">
    <source>
        <dbReference type="ARBA" id="ARBA00023136"/>
    </source>
</evidence>
<evidence type="ECO:0000256" key="1">
    <source>
        <dbReference type="ARBA" id="ARBA00022448"/>
    </source>
</evidence>
<evidence type="ECO:0000256" key="4">
    <source>
        <dbReference type="ARBA" id="ARBA00022840"/>
    </source>
</evidence>
<dbReference type="GeneID" id="68097709"/>
<evidence type="ECO:0000259" key="10">
    <source>
        <dbReference type="PROSITE" id="PS50929"/>
    </source>
</evidence>
<name>A0AA88GP69_NAELO</name>
<feature type="region of interest" description="Disordered" evidence="7">
    <location>
        <begin position="37"/>
        <end position="70"/>
    </location>
</feature>
<reference evidence="11 12" key="1">
    <citation type="journal article" date="2018" name="BMC Genomics">
        <title>The genome of Naegleria lovaniensis, the basis for a comparative approach to unravel pathogenicity factors of the human pathogenic amoeba N. fowleri.</title>
        <authorList>
            <person name="Liechti N."/>
            <person name="Schurch N."/>
            <person name="Bruggmann R."/>
            <person name="Wittwer M."/>
        </authorList>
    </citation>
    <scope>NUCLEOTIDE SEQUENCE [LARGE SCALE GENOMIC DNA]</scope>
    <source>
        <strain evidence="11 12">ATCC 30569</strain>
    </source>
</reference>
<dbReference type="GO" id="GO:0016020">
    <property type="term" value="C:membrane"/>
    <property type="evidence" value="ECO:0007669"/>
    <property type="project" value="InterPro"/>
</dbReference>
<dbReference type="GO" id="GO:0016887">
    <property type="term" value="F:ATP hydrolysis activity"/>
    <property type="evidence" value="ECO:0007669"/>
    <property type="project" value="InterPro"/>
</dbReference>
<dbReference type="EMBL" id="PYSW02000023">
    <property type="protein sequence ID" value="KAG2382674.1"/>
    <property type="molecule type" value="Genomic_DNA"/>
</dbReference>
<keyword evidence="1" id="KW-0813">Transport</keyword>
<dbReference type="PROSITE" id="PS50929">
    <property type="entry name" value="ABC_TM1F"/>
    <property type="match status" value="1"/>
</dbReference>
<feature type="domain" description="ABC transporter" evidence="9">
    <location>
        <begin position="309"/>
        <end position="563"/>
    </location>
</feature>
<evidence type="ECO:0000256" key="3">
    <source>
        <dbReference type="ARBA" id="ARBA00022741"/>
    </source>
</evidence>
<keyword evidence="4" id="KW-0067">ATP-binding</keyword>
<evidence type="ECO:0000313" key="11">
    <source>
        <dbReference type="EMBL" id="KAG2382674.1"/>
    </source>
</evidence>
<feature type="compositionally biased region" description="Polar residues" evidence="7">
    <location>
        <begin position="37"/>
        <end position="59"/>
    </location>
</feature>
<feature type="domain" description="ABC transmembrane type-1" evidence="10">
    <location>
        <begin position="717"/>
        <end position="837"/>
    </location>
</feature>
<dbReference type="PANTHER" id="PTHR24223">
    <property type="entry name" value="ATP-BINDING CASSETTE SUB-FAMILY C"/>
    <property type="match status" value="1"/>
</dbReference>
<dbReference type="InterPro" id="IPR050173">
    <property type="entry name" value="ABC_transporter_C-like"/>
</dbReference>
<dbReference type="InterPro" id="IPR027417">
    <property type="entry name" value="P-loop_NTPase"/>
</dbReference>
<gene>
    <name evidence="11" type="ORF">C9374_005254</name>
</gene>
<dbReference type="PROSITE" id="PS50893">
    <property type="entry name" value="ABC_TRANSPORTER_2"/>
    <property type="match status" value="1"/>
</dbReference>
<dbReference type="Proteomes" id="UP000816034">
    <property type="component" value="Unassembled WGS sequence"/>
</dbReference>
<dbReference type="RefSeq" id="XP_044548353.1">
    <property type="nucleotide sequence ID" value="XM_044694984.1"/>
</dbReference>
<dbReference type="InterPro" id="IPR011527">
    <property type="entry name" value="ABC1_TM_dom"/>
</dbReference>
<dbReference type="InterPro" id="IPR003439">
    <property type="entry name" value="ABC_transporter-like_ATP-bd"/>
</dbReference>
<organism evidence="11 12">
    <name type="scientific">Naegleria lovaniensis</name>
    <name type="common">Amoeba</name>
    <dbReference type="NCBI Taxonomy" id="51637"/>
    <lineage>
        <taxon>Eukaryota</taxon>
        <taxon>Discoba</taxon>
        <taxon>Heterolobosea</taxon>
        <taxon>Tetramitia</taxon>
        <taxon>Eutetramitia</taxon>
        <taxon>Vahlkampfiidae</taxon>
        <taxon>Naegleria</taxon>
    </lineage>
</organism>
<evidence type="ECO:0000256" key="7">
    <source>
        <dbReference type="SAM" id="MobiDB-lite"/>
    </source>
</evidence>
<dbReference type="SUPFAM" id="SSF52540">
    <property type="entry name" value="P-loop containing nucleoside triphosphate hydrolases"/>
    <property type="match status" value="1"/>
</dbReference>